<comment type="caution">
    <text evidence="2">The sequence shown here is derived from an EMBL/GenBank/DDBJ whole genome shotgun (WGS) entry which is preliminary data.</text>
</comment>
<proteinExistence type="predicted"/>
<reference evidence="2" key="1">
    <citation type="submission" date="2020-12" db="EMBL/GenBank/DDBJ databases">
        <title>Bacterial taxonomy.</title>
        <authorList>
            <person name="Pan X."/>
        </authorList>
    </citation>
    <scope>NUCLEOTIDE SEQUENCE</scope>
    <source>
        <strain evidence="2">M0105</strain>
    </source>
</reference>
<dbReference type="EMBL" id="JAEHHL010000002">
    <property type="protein sequence ID" value="MBK0398606.1"/>
    <property type="molecule type" value="Genomic_DNA"/>
</dbReference>
<name>A0A8J7M518_9RHOB</name>
<evidence type="ECO:0000256" key="1">
    <source>
        <dbReference type="SAM" id="MobiDB-lite"/>
    </source>
</evidence>
<feature type="compositionally biased region" description="Polar residues" evidence="1">
    <location>
        <begin position="136"/>
        <end position="147"/>
    </location>
</feature>
<feature type="region of interest" description="Disordered" evidence="1">
    <location>
        <begin position="136"/>
        <end position="339"/>
    </location>
</feature>
<dbReference type="RefSeq" id="WP_200608021.1">
    <property type="nucleotide sequence ID" value="NZ_JAEHHL010000002.1"/>
</dbReference>
<keyword evidence="3" id="KW-1185">Reference proteome</keyword>
<feature type="compositionally biased region" description="Gly residues" evidence="1">
    <location>
        <begin position="175"/>
        <end position="186"/>
    </location>
</feature>
<feature type="compositionally biased region" description="Low complexity" evidence="1">
    <location>
        <begin position="451"/>
        <end position="464"/>
    </location>
</feature>
<feature type="compositionally biased region" description="Low complexity" evidence="1">
    <location>
        <begin position="151"/>
        <end position="165"/>
    </location>
</feature>
<organism evidence="2 3">
    <name type="scientific">Thermohalobaculum xanthum</name>
    <dbReference type="NCBI Taxonomy" id="2753746"/>
    <lineage>
        <taxon>Bacteria</taxon>
        <taxon>Pseudomonadati</taxon>
        <taxon>Pseudomonadota</taxon>
        <taxon>Alphaproteobacteria</taxon>
        <taxon>Rhodobacterales</taxon>
        <taxon>Paracoccaceae</taxon>
        <taxon>Thermohalobaculum</taxon>
    </lineage>
</organism>
<feature type="compositionally biased region" description="Low complexity" evidence="1">
    <location>
        <begin position="276"/>
        <end position="290"/>
    </location>
</feature>
<feature type="compositionally biased region" description="Low complexity" evidence="1">
    <location>
        <begin position="187"/>
        <end position="224"/>
    </location>
</feature>
<dbReference type="Proteomes" id="UP000655420">
    <property type="component" value="Unassembled WGS sequence"/>
</dbReference>
<feature type="region of interest" description="Disordered" evidence="1">
    <location>
        <begin position="423"/>
        <end position="467"/>
    </location>
</feature>
<dbReference type="AlphaFoldDB" id="A0A8J7M518"/>
<sequence length="718" mass="72922">MLAVGTLVQRGDVVAEFLSGEPEPTVLAKDVISVDADTLTRLDVLANDTGLSDRDASKLVVLAQPECGRVFVQNGALQYLGDRSCAAAQKVLYGLAGIDTEAHGEVEITLRGVKPAADKNEPEAPSNVVALRQVETTPATPRASASPTRDPVPSASAPASLAREPAPTRPVAGSQGIGRAAGGDGAGDAPARPGIAGADAPVATGVPSVDAPSSPGAGAPSLPSQVPADRPVATPSEPPSPAPARPGSGPQLALRAPESPGLPSTANPTVPRDRASVSAASDPSVSPAAPGLAALSEPSAPGAPAGIGSDLAPPRIGGDSAVAGLGGAEAAPERELPGDLGQGVATFALARVEVPDAVAAPSRAQASDLTVDPGARDGALSAPRVAPEIDATDGQRITILEPSAGLGEILTFGDPLTLRPIDTSLPSLATPSDAAGGSAPDLRQAAVEPSGAALQGAGATAQPGSLPQPDQIAALPRVDQTCAVPPSITLDIRPAGETELVITSPCHADSIAQLSYEGIDLGIRIDRSGQGALSVLGFRSSSEALLAFDDGETLEFSLPFTGTDRVERVALSWDAPVLLELHALEFGAGLGTEGHVSPAAPGDFREVRRRGGGYLTSYAPVEGVGQSVQIYSYWLRRGGDAGVVKLYIDFASRHRERQEGTCGNGPLSRPAFTVIRSSRGRSEQPVSRRLASIECSRVDTMQNHLIEAAVRDIIISQR</sequence>
<protein>
    <submittedName>
        <fullName evidence="2">Uncharacterized protein</fullName>
    </submittedName>
</protein>
<accession>A0A8J7M518</accession>
<gene>
    <name evidence="2" type="ORF">H0I76_05355</name>
</gene>
<evidence type="ECO:0000313" key="2">
    <source>
        <dbReference type="EMBL" id="MBK0398606.1"/>
    </source>
</evidence>
<feature type="region of interest" description="Disordered" evidence="1">
    <location>
        <begin position="360"/>
        <end position="380"/>
    </location>
</feature>
<evidence type="ECO:0000313" key="3">
    <source>
        <dbReference type="Proteomes" id="UP000655420"/>
    </source>
</evidence>